<feature type="compositionally biased region" description="Polar residues" evidence="1">
    <location>
        <begin position="382"/>
        <end position="398"/>
    </location>
</feature>
<dbReference type="KEGG" id="yli:2911902"/>
<feature type="compositionally biased region" description="Basic and acidic residues" evidence="1">
    <location>
        <begin position="172"/>
        <end position="186"/>
    </location>
</feature>
<feature type="region of interest" description="Disordered" evidence="1">
    <location>
        <begin position="1"/>
        <end position="27"/>
    </location>
</feature>
<proteinExistence type="predicted"/>
<dbReference type="EMBL" id="CP017557">
    <property type="protein sequence ID" value="AOW05758.1"/>
    <property type="molecule type" value="Genomic_DNA"/>
</dbReference>
<dbReference type="RefSeq" id="XP_504235.3">
    <property type="nucleotide sequence ID" value="XM_504235.3"/>
</dbReference>
<evidence type="ECO:0000313" key="3">
    <source>
        <dbReference type="Proteomes" id="UP000182444"/>
    </source>
</evidence>
<feature type="compositionally biased region" description="Polar residues" evidence="1">
    <location>
        <begin position="412"/>
        <end position="423"/>
    </location>
</feature>
<dbReference type="Proteomes" id="UP000182444">
    <property type="component" value="Chromosome 1E"/>
</dbReference>
<protein>
    <submittedName>
        <fullName evidence="2">Uncharacterized protein</fullName>
    </submittedName>
</protein>
<gene>
    <name evidence="2" type="ORF">YALI1_E25617g</name>
</gene>
<dbReference type="VEuPathDB" id="FungiDB:YALI0_E21582g"/>
<feature type="region of interest" description="Disordered" evidence="1">
    <location>
        <begin position="379"/>
        <end position="423"/>
    </location>
</feature>
<dbReference type="GeneID" id="2911902"/>
<feature type="compositionally biased region" description="Acidic residues" evidence="1">
    <location>
        <begin position="314"/>
        <end position="331"/>
    </location>
</feature>
<name>A0A1D8NJE7_YARLL</name>
<feature type="compositionally biased region" description="Low complexity" evidence="1">
    <location>
        <begin position="17"/>
        <end position="27"/>
    </location>
</feature>
<feature type="compositionally biased region" description="Polar residues" evidence="1">
    <location>
        <begin position="1"/>
        <end position="16"/>
    </location>
</feature>
<feature type="compositionally biased region" description="Basic and acidic residues" evidence="1">
    <location>
        <begin position="198"/>
        <end position="215"/>
    </location>
</feature>
<organism evidence="2 3">
    <name type="scientific">Yarrowia lipolytica</name>
    <name type="common">Candida lipolytica</name>
    <dbReference type="NCBI Taxonomy" id="4952"/>
    <lineage>
        <taxon>Eukaryota</taxon>
        <taxon>Fungi</taxon>
        <taxon>Dikarya</taxon>
        <taxon>Ascomycota</taxon>
        <taxon>Saccharomycotina</taxon>
        <taxon>Dipodascomycetes</taxon>
        <taxon>Dipodascales</taxon>
        <taxon>Dipodascales incertae sedis</taxon>
        <taxon>Yarrowia</taxon>
    </lineage>
</organism>
<evidence type="ECO:0000256" key="1">
    <source>
        <dbReference type="SAM" id="MobiDB-lite"/>
    </source>
</evidence>
<feature type="compositionally biased region" description="Acidic residues" evidence="1">
    <location>
        <begin position="187"/>
        <end position="197"/>
    </location>
</feature>
<reference evidence="2 3" key="1">
    <citation type="journal article" date="2016" name="PLoS ONE">
        <title>Sequence Assembly of Yarrowia lipolytica Strain W29/CLIB89 Shows Transposable Element Diversity.</title>
        <authorList>
            <person name="Magnan C."/>
            <person name="Yu J."/>
            <person name="Chang I."/>
            <person name="Jahn E."/>
            <person name="Kanomata Y."/>
            <person name="Wu J."/>
            <person name="Zeller M."/>
            <person name="Oakes M."/>
            <person name="Baldi P."/>
            <person name="Sandmeyer S."/>
        </authorList>
    </citation>
    <scope>NUCLEOTIDE SEQUENCE [LARGE SCALE GENOMIC DNA]</scope>
    <source>
        <strain evidence="3">CLIB89(W29)</strain>
    </source>
</reference>
<feature type="compositionally biased region" description="Polar residues" evidence="1">
    <location>
        <begin position="501"/>
        <end position="513"/>
    </location>
</feature>
<evidence type="ECO:0000313" key="2">
    <source>
        <dbReference type="EMBL" id="AOW05758.1"/>
    </source>
</evidence>
<dbReference type="AlphaFoldDB" id="A0A1D8NJE7"/>
<feature type="compositionally biased region" description="Polar residues" evidence="1">
    <location>
        <begin position="216"/>
        <end position="229"/>
    </location>
</feature>
<accession>A0A1D8NJE7</accession>
<dbReference type="VEuPathDB" id="FungiDB:YALI1_E25617g"/>
<feature type="region of interest" description="Disordered" evidence="1">
    <location>
        <begin position="130"/>
        <end position="359"/>
    </location>
</feature>
<sequence>MHSHTTGQQLNHNLTPQHSTSTTTQHSTHTMEVVAAAMALDDKRDVSPSSSPAKDNPLHQPLSELFSDLLQQHLPAKTRRLLGPQKWNQLETDDKELIEKRRKEIVNDLETHFAAKKDEFQTLLESIVAGQESSEEDKGTQEEPLDINNTAAINALEQSRRNSLTKPLKSSLKADGDATKKKVMFEDKDEDKEDEEKENNKGQAKDAPEDDKNDKPTSSSVKFNENSFSEPFPELPKGAPTHPDAKDPDYIRPTADTGVPTVREDVMAALYSSPQKPTLLGPQLDLPASSYKEKKKSLGPKPRLYGQHDNSNGDSEDMFNFDEELPEDDQDVDHHNKPDTATSATHRRASVGGDASDLPDKLKKEYLSYFGPIEEDVENVTEDSVTAHSRIQMSSTAPTAPMVVGSLGKRPQSVSKYGSDTSSTGAFDMWVHEEDNGDDRSFLGKNSFNPRIGEIPEEEASFSEIVGSPHAKSSAMAVGSVPYIQNPLSNSYKPNRGIGQASVSRFPSGTSFSGVGLTEKQQQRIESEPAAAGNRRLTLEERDDIDVSHSLDEEIKINEIRELAPGKMSFSQRMMYEKDGRDTQKISSSPYM</sequence>
<feature type="region of interest" description="Disordered" evidence="1">
    <location>
        <begin position="495"/>
        <end position="537"/>
    </location>
</feature>